<name>A0A1H9J8X9_9GAMM</name>
<dbReference type="Proteomes" id="UP000199233">
    <property type="component" value="Unassembled WGS sequence"/>
</dbReference>
<dbReference type="Pfam" id="PF00440">
    <property type="entry name" value="TetR_N"/>
    <property type="match status" value="1"/>
</dbReference>
<dbReference type="SUPFAM" id="SSF46689">
    <property type="entry name" value="Homeodomain-like"/>
    <property type="match status" value="1"/>
</dbReference>
<evidence type="ECO:0000313" key="6">
    <source>
        <dbReference type="Proteomes" id="UP000199233"/>
    </source>
</evidence>
<dbReference type="PROSITE" id="PS50977">
    <property type="entry name" value="HTH_TETR_2"/>
    <property type="match status" value="1"/>
</dbReference>
<keyword evidence="1 2" id="KW-0238">DNA-binding</keyword>
<feature type="domain" description="HTH tetR-type" evidence="4">
    <location>
        <begin position="27"/>
        <end position="87"/>
    </location>
</feature>
<evidence type="ECO:0000256" key="3">
    <source>
        <dbReference type="SAM" id="MobiDB-lite"/>
    </source>
</evidence>
<accession>A0A1H9J8X9</accession>
<dbReference type="AlphaFoldDB" id="A0A1H9J8X9"/>
<evidence type="ECO:0000259" key="4">
    <source>
        <dbReference type="PROSITE" id="PS50977"/>
    </source>
</evidence>
<gene>
    <name evidence="5" type="ORF">SAMN04488038_11162</name>
</gene>
<evidence type="ECO:0000313" key="5">
    <source>
        <dbReference type="EMBL" id="SEQ83248.1"/>
    </source>
</evidence>
<dbReference type="InterPro" id="IPR009057">
    <property type="entry name" value="Homeodomain-like_sf"/>
</dbReference>
<dbReference type="PRINTS" id="PR00455">
    <property type="entry name" value="HTHTETR"/>
</dbReference>
<feature type="region of interest" description="Disordered" evidence="3">
    <location>
        <begin position="1"/>
        <end position="22"/>
    </location>
</feature>
<dbReference type="OrthoDB" id="4541465at2"/>
<dbReference type="EMBL" id="FOFS01000011">
    <property type="protein sequence ID" value="SEQ83248.1"/>
    <property type="molecule type" value="Genomic_DNA"/>
</dbReference>
<dbReference type="RefSeq" id="WP_093287503.1">
    <property type="nucleotide sequence ID" value="NZ_FOFS01000011.1"/>
</dbReference>
<sequence length="219" mass="24159">MDTAPEKLPAAASTGELSARGGEARQNLSVDAWAQAALEAMASGGLEAVAVEPLARRLGVTKGSFYWHFPNREALLHAALALWERSETDDILQRVGPEPDPYQRIVKLFKAANASYRSGRLYLAIAAAEDKPMVQEVVRRVSERRMSYLYDCYRALGFEEPQARHWARFAYATFMGNLQIGRDTPELMPNGAEFSEYVKLMIRVLIPHEAGTASADAGG</sequence>
<proteinExistence type="predicted"/>
<dbReference type="InterPro" id="IPR001647">
    <property type="entry name" value="HTH_TetR"/>
</dbReference>
<evidence type="ECO:0000256" key="2">
    <source>
        <dbReference type="PROSITE-ProRule" id="PRU00335"/>
    </source>
</evidence>
<dbReference type="GO" id="GO:0000976">
    <property type="term" value="F:transcription cis-regulatory region binding"/>
    <property type="evidence" value="ECO:0007669"/>
    <property type="project" value="TreeGrafter"/>
</dbReference>
<dbReference type="Gene3D" id="1.10.357.10">
    <property type="entry name" value="Tetracycline Repressor, domain 2"/>
    <property type="match status" value="1"/>
</dbReference>
<dbReference type="PANTHER" id="PTHR30055">
    <property type="entry name" value="HTH-TYPE TRANSCRIPTIONAL REGULATOR RUTR"/>
    <property type="match status" value="1"/>
</dbReference>
<keyword evidence="6" id="KW-1185">Reference proteome</keyword>
<dbReference type="PANTHER" id="PTHR30055:SF237">
    <property type="entry name" value="TRANSCRIPTIONAL REPRESSOR MCE3R"/>
    <property type="match status" value="1"/>
</dbReference>
<dbReference type="STRING" id="489703.SAMN04488038_11162"/>
<feature type="DNA-binding region" description="H-T-H motif" evidence="2">
    <location>
        <begin position="50"/>
        <end position="69"/>
    </location>
</feature>
<evidence type="ECO:0000256" key="1">
    <source>
        <dbReference type="ARBA" id="ARBA00023125"/>
    </source>
</evidence>
<protein>
    <submittedName>
        <fullName evidence="5">Transcriptional regulator, TetR family</fullName>
    </submittedName>
</protein>
<reference evidence="6" key="1">
    <citation type="submission" date="2016-10" db="EMBL/GenBank/DDBJ databases">
        <authorList>
            <person name="Varghese N."/>
            <person name="Submissions S."/>
        </authorList>
    </citation>
    <scope>NUCLEOTIDE SEQUENCE [LARGE SCALE GENOMIC DNA]</scope>
    <source>
        <strain evidence="6">DSM 25927</strain>
    </source>
</reference>
<dbReference type="InterPro" id="IPR050109">
    <property type="entry name" value="HTH-type_TetR-like_transc_reg"/>
</dbReference>
<dbReference type="GO" id="GO:0003700">
    <property type="term" value="F:DNA-binding transcription factor activity"/>
    <property type="evidence" value="ECO:0007669"/>
    <property type="project" value="TreeGrafter"/>
</dbReference>
<organism evidence="5 6">
    <name type="scientific">Solimonas aquatica</name>
    <dbReference type="NCBI Taxonomy" id="489703"/>
    <lineage>
        <taxon>Bacteria</taxon>
        <taxon>Pseudomonadati</taxon>
        <taxon>Pseudomonadota</taxon>
        <taxon>Gammaproteobacteria</taxon>
        <taxon>Nevskiales</taxon>
        <taxon>Nevskiaceae</taxon>
        <taxon>Solimonas</taxon>
    </lineage>
</organism>